<dbReference type="Proteomes" id="UP000236291">
    <property type="component" value="Unassembled WGS sequence"/>
</dbReference>
<evidence type="ECO:0000313" key="2">
    <source>
        <dbReference type="Proteomes" id="UP000236291"/>
    </source>
</evidence>
<dbReference type="AlphaFoldDB" id="A0A2K3NA25"/>
<evidence type="ECO:0000313" key="1">
    <source>
        <dbReference type="EMBL" id="PNX99864.1"/>
    </source>
</evidence>
<accession>A0A2K3NA25</accession>
<sequence>MKDAKTNIAEGAAGELGGGEFVRATGSWVSRWFWRRRKVPVRVETKWSVFLLV</sequence>
<organism evidence="1 2">
    <name type="scientific">Trifolium pratense</name>
    <name type="common">Red clover</name>
    <dbReference type="NCBI Taxonomy" id="57577"/>
    <lineage>
        <taxon>Eukaryota</taxon>
        <taxon>Viridiplantae</taxon>
        <taxon>Streptophyta</taxon>
        <taxon>Embryophyta</taxon>
        <taxon>Tracheophyta</taxon>
        <taxon>Spermatophyta</taxon>
        <taxon>Magnoliopsida</taxon>
        <taxon>eudicotyledons</taxon>
        <taxon>Gunneridae</taxon>
        <taxon>Pentapetalae</taxon>
        <taxon>rosids</taxon>
        <taxon>fabids</taxon>
        <taxon>Fabales</taxon>
        <taxon>Fabaceae</taxon>
        <taxon>Papilionoideae</taxon>
        <taxon>50 kb inversion clade</taxon>
        <taxon>NPAAA clade</taxon>
        <taxon>Hologalegina</taxon>
        <taxon>IRL clade</taxon>
        <taxon>Trifolieae</taxon>
        <taxon>Trifolium</taxon>
    </lineage>
</organism>
<dbReference type="EMBL" id="ASHM01018248">
    <property type="protein sequence ID" value="PNX99864.1"/>
    <property type="molecule type" value="Genomic_DNA"/>
</dbReference>
<comment type="caution">
    <text evidence="1">The sequence shown here is derived from an EMBL/GenBank/DDBJ whole genome shotgun (WGS) entry which is preliminary data.</text>
</comment>
<reference evidence="1 2" key="1">
    <citation type="journal article" date="2014" name="Am. J. Bot.">
        <title>Genome assembly and annotation for red clover (Trifolium pratense; Fabaceae).</title>
        <authorList>
            <person name="Istvanek J."/>
            <person name="Jaros M."/>
            <person name="Krenek A."/>
            <person name="Repkova J."/>
        </authorList>
    </citation>
    <scope>NUCLEOTIDE SEQUENCE [LARGE SCALE GENOMIC DNA]</scope>
    <source>
        <strain evidence="2">cv. Tatra</strain>
        <tissue evidence="1">Young leaves</tissue>
    </source>
</reference>
<name>A0A2K3NA25_TRIPR</name>
<reference evidence="1 2" key="2">
    <citation type="journal article" date="2017" name="Front. Plant Sci.">
        <title>Gene Classification and Mining of Molecular Markers Useful in Red Clover (Trifolium pratense) Breeding.</title>
        <authorList>
            <person name="Istvanek J."/>
            <person name="Dluhosova J."/>
            <person name="Dluhos P."/>
            <person name="Patkova L."/>
            <person name="Nedelnik J."/>
            <person name="Repkova J."/>
        </authorList>
    </citation>
    <scope>NUCLEOTIDE SEQUENCE [LARGE SCALE GENOMIC DNA]</scope>
    <source>
        <strain evidence="2">cv. Tatra</strain>
        <tissue evidence="1">Young leaves</tissue>
    </source>
</reference>
<gene>
    <name evidence="1" type="ORF">L195_g023135</name>
</gene>
<proteinExistence type="predicted"/>
<protein>
    <submittedName>
        <fullName evidence="1">Uncharacterized protein</fullName>
    </submittedName>
</protein>